<feature type="compositionally biased region" description="Basic and acidic residues" evidence="1">
    <location>
        <begin position="231"/>
        <end position="240"/>
    </location>
</feature>
<dbReference type="eggNOG" id="ENOG502RYV2">
    <property type="taxonomic scope" value="Eukaryota"/>
</dbReference>
<dbReference type="HOGENOM" id="CLU_058084_1_0_1"/>
<feature type="compositionally biased region" description="Basic residues" evidence="1">
    <location>
        <begin position="211"/>
        <end position="224"/>
    </location>
</feature>
<evidence type="ECO:0000256" key="1">
    <source>
        <dbReference type="SAM" id="MobiDB-lite"/>
    </source>
</evidence>
<name>H2B1I6_KAZAF</name>
<dbReference type="GeneID" id="13886675"/>
<keyword evidence="3" id="KW-1185">Reference proteome</keyword>
<dbReference type="AlphaFoldDB" id="H2B1I6"/>
<protein>
    <recommendedName>
        <fullName evidence="4">Nitrogen regulatory protein areA GATA-like domain-containing protein</fullName>
    </recommendedName>
</protein>
<sequence length="254" mass="30143">MTSLDDSIISQQNMMLLDNVTNYKKTSLDYFHYSFNEDSMELPLSWSLLLKMRKHKLLRLPSCSIEDDSDYMIYIERLHHILWRRWSSKLFHLDDLKLDPLEINWKKETDVTVLYGPDLICHDEISCPLYDIQYNYKQSTAKQDVPFMDTDESDFNYSSSVDSSTSSIFDNSNSNTSPPKIKKCLKFNDRVDRRDINLYGEFIESSIKINDRKHRHHRHRHQRHSSSNQDKSAHILTDDEINKLRNGNNYVLLK</sequence>
<dbReference type="RefSeq" id="XP_003959621.1">
    <property type="nucleotide sequence ID" value="XM_003959572.1"/>
</dbReference>
<dbReference type="InParanoid" id="H2B1I6"/>
<dbReference type="FunCoup" id="H2B1I6">
    <property type="interactions" value="47"/>
</dbReference>
<organism evidence="2 3">
    <name type="scientific">Kazachstania africana (strain ATCC 22294 / BCRC 22015 / CBS 2517 / CECT 1963 / NBRC 1671 / NRRL Y-8276)</name>
    <name type="common">Yeast</name>
    <name type="synonym">Kluyveromyces africanus</name>
    <dbReference type="NCBI Taxonomy" id="1071382"/>
    <lineage>
        <taxon>Eukaryota</taxon>
        <taxon>Fungi</taxon>
        <taxon>Dikarya</taxon>
        <taxon>Ascomycota</taxon>
        <taxon>Saccharomycotina</taxon>
        <taxon>Saccharomycetes</taxon>
        <taxon>Saccharomycetales</taxon>
        <taxon>Saccharomycetaceae</taxon>
        <taxon>Kazachstania</taxon>
    </lineage>
</organism>
<evidence type="ECO:0008006" key="4">
    <source>
        <dbReference type="Google" id="ProtNLM"/>
    </source>
</evidence>
<dbReference type="EMBL" id="HE650831">
    <property type="protein sequence ID" value="CCF60486.1"/>
    <property type="molecule type" value="Genomic_DNA"/>
</dbReference>
<dbReference type="Proteomes" id="UP000005220">
    <property type="component" value="Chromosome 11"/>
</dbReference>
<gene>
    <name evidence="2" type="primary">KAFR0K01320</name>
    <name evidence="2" type="ORF">KAFR_0K01320</name>
</gene>
<evidence type="ECO:0000313" key="2">
    <source>
        <dbReference type="EMBL" id="CCF60486.1"/>
    </source>
</evidence>
<accession>H2B1I6</accession>
<evidence type="ECO:0000313" key="3">
    <source>
        <dbReference type="Proteomes" id="UP000005220"/>
    </source>
</evidence>
<proteinExistence type="predicted"/>
<dbReference type="OrthoDB" id="5563539at2759"/>
<feature type="region of interest" description="Disordered" evidence="1">
    <location>
        <begin position="210"/>
        <end position="240"/>
    </location>
</feature>
<reference evidence="2 3" key="1">
    <citation type="journal article" date="2011" name="Proc. Natl. Acad. Sci. U.S.A.">
        <title>Evolutionary erosion of yeast sex chromosomes by mating-type switching accidents.</title>
        <authorList>
            <person name="Gordon J.L."/>
            <person name="Armisen D."/>
            <person name="Proux-Wera E."/>
            <person name="Oheigeartaigh S.S."/>
            <person name="Byrne K.P."/>
            <person name="Wolfe K.H."/>
        </authorList>
    </citation>
    <scope>NUCLEOTIDE SEQUENCE [LARGE SCALE GENOMIC DNA]</scope>
    <source>
        <strain evidence="3">ATCC 22294 / BCRC 22015 / CBS 2517 / CECT 1963 / NBRC 1671 / NRRL Y-8276</strain>
    </source>
</reference>
<dbReference type="KEGG" id="kaf:KAFR_0K01320"/>